<accession>A0A1G6HBC8</accession>
<proteinExistence type="predicted"/>
<keyword evidence="3" id="KW-1185">Reference proteome</keyword>
<dbReference type="SMART" id="SM00731">
    <property type="entry name" value="SprT"/>
    <property type="match status" value="1"/>
</dbReference>
<dbReference type="STRING" id="1814289.SAMN05216410_0887"/>
<evidence type="ECO:0000313" key="3">
    <source>
        <dbReference type="Proteomes" id="UP000199039"/>
    </source>
</evidence>
<evidence type="ECO:0000313" key="2">
    <source>
        <dbReference type="EMBL" id="SDB91463.1"/>
    </source>
</evidence>
<feature type="domain" description="SprT-like" evidence="1">
    <location>
        <begin position="1"/>
        <end position="139"/>
    </location>
</feature>
<dbReference type="AlphaFoldDB" id="A0A1G6HBC8"/>
<dbReference type="InterPro" id="IPR006640">
    <property type="entry name" value="SprT-like_domain"/>
</dbReference>
<dbReference type="Gene3D" id="3.30.2010.10">
    <property type="entry name" value="Metalloproteases ('zincins'), catalytic domain"/>
    <property type="match status" value="1"/>
</dbReference>
<dbReference type="Proteomes" id="UP000199039">
    <property type="component" value="Unassembled WGS sequence"/>
</dbReference>
<sequence>MELGEVRKIGLRLMALHGLQTWELTFDHARRRAGACHYASRKISVSRHLMALYDEPLVTDTLLHEIAHALVGHGAGHGPRWRAMARQVGCSGKRVIGPEAPRPAAPWIGVCSGGHEVDRFRRPRSEVSCLRCSPTFDRRFLVTWTRREEDAAA</sequence>
<protein>
    <submittedName>
        <fullName evidence="2">SprT-like family protein</fullName>
    </submittedName>
</protein>
<dbReference type="OrthoDB" id="9793623at2"/>
<dbReference type="Pfam" id="PF10263">
    <property type="entry name" value="SprT-like"/>
    <property type="match status" value="1"/>
</dbReference>
<evidence type="ECO:0000259" key="1">
    <source>
        <dbReference type="SMART" id="SM00731"/>
    </source>
</evidence>
<dbReference type="EMBL" id="FMYH01000001">
    <property type="protein sequence ID" value="SDB91463.1"/>
    <property type="molecule type" value="Genomic_DNA"/>
</dbReference>
<reference evidence="2 3" key="1">
    <citation type="submission" date="2016-09" db="EMBL/GenBank/DDBJ databases">
        <authorList>
            <person name="Capua I."/>
            <person name="De Benedictis P."/>
            <person name="Joannis T."/>
            <person name="Lombin L.H."/>
            <person name="Cattoli G."/>
        </authorList>
    </citation>
    <scope>NUCLEOTIDE SEQUENCE [LARGE SCALE GENOMIC DNA]</scope>
    <source>
        <strain evidence="2 3">ISLP-3</strain>
    </source>
</reference>
<dbReference type="GO" id="GO:0006950">
    <property type="term" value="P:response to stress"/>
    <property type="evidence" value="ECO:0007669"/>
    <property type="project" value="UniProtKB-ARBA"/>
</dbReference>
<gene>
    <name evidence="2" type="ORF">SAMN05216410_0887</name>
</gene>
<dbReference type="RefSeq" id="WP_093181073.1">
    <property type="nucleotide sequence ID" value="NZ_FMYH01000001.1"/>
</dbReference>
<name>A0A1G6HBC8_9MICO</name>
<organism evidence="2 3">
    <name type="scientific">Sanguibacter gelidistatuariae</name>
    <dbReference type="NCBI Taxonomy" id="1814289"/>
    <lineage>
        <taxon>Bacteria</taxon>
        <taxon>Bacillati</taxon>
        <taxon>Actinomycetota</taxon>
        <taxon>Actinomycetes</taxon>
        <taxon>Micrococcales</taxon>
        <taxon>Sanguibacteraceae</taxon>
        <taxon>Sanguibacter</taxon>
    </lineage>
</organism>